<dbReference type="Pfam" id="PF00126">
    <property type="entry name" value="HTH_1"/>
    <property type="match status" value="1"/>
</dbReference>
<keyword evidence="3" id="KW-0238">DNA-binding</keyword>
<keyword evidence="2" id="KW-0805">Transcription regulation</keyword>
<gene>
    <name evidence="6" type="ORF">HXK03_05110</name>
</gene>
<evidence type="ECO:0000256" key="1">
    <source>
        <dbReference type="ARBA" id="ARBA00009437"/>
    </source>
</evidence>
<dbReference type="EMBL" id="JABZFZ010000241">
    <property type="protein sequence ID" value="MBF0940236.1"/>
    <property type="molecule type" value="Genomic_DNA"/>
</dbReference>
<dbReference type="GO" id="GO:0003700">
    <property type="term" value="F:DNA-binding transcription factor activity"/>
    <property type="evidence" value="ECO:0007669"/>
    <property type="project" value="InterPro"/>
</dbReference>
<evidence type="ECO:0000256" key="2">
    <source>
        <dbReference type="ARBA" id="ARBA00023015"/>
    </source>
</evidence>
<keyword evidence="4" id="KW-0804">Transcription</keyword>
<dbReference type="Proteomes" id="UP000718630">
    <property type="component" value="Unassembled WGS sequence"/>
</dbReference>
<dbReference type="GO" id="GO:0003677">
    <property type="term" value="F:DNA binding"/>
    <property type="evidence" value="ECO:0007669"/>
    <property type="project" value="UniProtKB-KW"/>
</dbReference>
<dbReference type="GO" id="GO:0032993">
    <property type="term" value="C:protein-DNA complex"/>
    <property type="evidence" value="ECO:0007669"/>
    <property type="project" value="TreeGrafter"/>
</dbReference>
<dbReference type="PRINTS" id="PR00039">
    <property type="entry name" value="HTHLYSR"/>
</dbReference>
<dbReference type="SUPFAM" id="SSF46785">
    <property type="entry name" value="Winged helix' DNA-binding domain"/>
    <property type="match status" value="1"/>
</dbReference>
<organism evidence="6 7">
    <name type="scientific">Schaalia georgiae</name>
    <dbReference type="NCBI Taxonomy" id="52768"/>
    <lineage>
        <taxon>Bacteria</taxon>
        <taxon>Bacillati</taxon>
        <taxon>Actinomycetota</taxon>
        <taxon>Actinomycetes</taxon>
        <taxon>Actinomycetales</taxon>
        <taxon>Actinomycetaceae</taxon>
        <taxon>Schaalia</taxon>
    </lineage>
</organism>
<dbReference type="PROSITE" id="PS50931">
    <property type="entry name" value="HTH_LYSR"/>
    <property type="match status" value="1"/>
</dbReference>
<sequence>MNDRLSLEGLRHIAAVHRCGSFSGAAREFGVTQPALSAAVRKVEDFMGHPLFERSTQGVVPPFGVTVIGLIEDAVAADDEAAARMPVLVAPTCGLTVFTEALFGSAGVALHEHPGRAASYRVLEEGQNEHRVRVDR</sequence>
<dbReference type="PANTHER" id="PTHR30346:SF28">
    <property type="entry name" value="HTH-TYPE TRANSCRIPTIONAL REGULATOR CYNR"/>
    <property type="match status" value="1"/>
</dbReference>
<evidence type="ECO:0000313" key="7">
    <source>
        <dbReference type="Proteomes" id="UP000718630"/>
    </source>
</evidence>
<dbReference type="InterPro" id="IPR000847">
    <property type="entry name" value="LysR_HTH_N"/>
</dbReference>
<comment type="caution">
    <text evidence="6">The sequence shown here is derived from an EMBL/GenBank/DDBJ whole genome shotgun (WGS) entry which is preliminary data.</text>
</comment>
<feature type="domain" description="HTH lysR-type" evidence="5">
    <location>
        <begin position="5"/>
        <end position="62"/>
    </location>
</feature>
<evidence type="ECO:0000256" key="3">
    <source>
        <dbReference type="ARBA" id="ARBA00023125"/>
    </source>
</evidence>
<evidence type="ECO:0000313" key="6">
    <source>
        <dbReference type="EMBL" id="MBF0940236.1"/>
    </source>
</evidence>
<accession>A0A929QYA0</accession>
<dbReference type="PANTHER" id="PTHR30346">
    <property type="entry name" value="TRANSCRIPTIONAL DUAL REGULATOR HCAR-RELATED"/>
    <property type="match status" value="1"/>
</dbReference>
<dbReference type="AlphaFoldDB" id="A0A929QYA0"/>
<dbReference type="InterPro" id="IPR036388">
    <property type="entry name" value="WH-like_DNA-bd_sf"/>
</dbReference>
<name>A0A929QYA0_9ACTO</name>
<protein>
    <submittedName>
        <fullName evidence="6">LysR family transcriptional regulator</fullName>
    </submittedName>
</protein>
<evidence type="ECO:0000259" key="5">
    <source>
        <dbReference type="PROSITE" id="PS50931"/>
    </source>
</evidence>
<dbReference type="InterPro" id="IPR036390">
    <property type="entry name" value="WH_DNA-bd_sf"/>
</dbReference>
<reference evidence="6" key="1">
    <citation type="submission" date="2020-04" db="EMBL/GenBank/DDBJ databases">
        <title>Deep metagenomics examines the oral microbiome during advanced dental caries in children, revealing novel taxa and co-occurrences with host molecules.</title>
        <authorList>
            <person name="Baker J.L."/>
            <person name="Morton J.T."/>
            <person name="Dinis M."/>
            <person name="Alvarez R."/>
            <person name="Tran N.C."/>
            <person name="Knight R."/>
            <person name="Edlund A."/>
        </authorList>
    </citation>
    <scope>NUCLEOTIDE SEQUENCE</scope>
    <source>
        <strain evidence="6">JCVI_32_bin.64</strain>
    </source>
</reference>
<dbReference type="Gene3D" id="1.10.10.10">
    <property type="entry name" value="Winged helix-like DNA-binding domain superfamily/Winged helix DNA-binding domain"/>
    <property type="match status" value="1"/>
</dbReference>
<proteinExistence type="inferred from homology"/>
<evidence type="ECO:0000256" key="4">
    <source>
        <dbReference type="ARBA" id="ARBA00023163"/>
    </source>
</evidence>
<comment type="similarity">
    <text evidence="1">Belongs to the LysR transcriptional regulatory family.</text>
</comment>